<keyword evidence="1 5" id="KW-0489">Methyltransferase</keyword>
<dbReference type="PANTHER" id="PTHR43712">
    <property type="entry name" value="PUTATIVE (AFU_ORTHOLOGUE AFUA_4G14580)-RELATED"/>
    <property type="match status" value="1"/>
</dbReference>
<proteinExistence type="predicted"/>
<name>A0A6A5YI01_9PLEO</name>
<dbReference type="InterPro" id="IPR001077">
    <property type="entry name" value="COMT_C"/>
</dbReference>
<keyword evidence="3" id="KW-0949">S-adenosyl-L-methionine</keyword>
<dbReference type="Proteomes" id="UP000799770">
    <property type="component" value="Unassembled WGS sequence"/>
</dbReference>
<dbReference type="InterPro" id="IPR029063">
    <property type="entry name" value="SAM-dependent_MTases_sf"/>
</dbReference>
<dbReference type="InterPro" id="IPR016461">
    <property type="entry name" value="COMT-like"/>
</dbReference>
<dbReference type="PROSITE" id="PS51683">
    <property type="entry name" value="SAM_OMT_II"/>
    <property type="match status" value="1"/>
</dbReference>
<dbReference type="Pfam" id="PF00891">
    <property type="entry name" value="Methyltransf_2"/>
    <property type="match status" value="1"/>
</dbReference>
<accession>A0A6A5YI01</accession>
<keyword evidence="6" id="KW-1185">Reference proteome</keyword>
<evidence type="ECO:0000259" key="4">
    <source>
        <dbReference type="Pfam" id="PF00891"/>
    </source>
</evidence>
<dbReference type="EMBL" id="ML977363">
    <property type="protein sequence ID" value="KAF2106354.1"/>
    <property type="molecule type" value="Genomic_DNA"/>
</dbReference>
<dbReference type="AlphaFoldDB" id="A0A6A5YI01"/>
<dbReference type="OrthoDB" id="2410195at2759"/>
<keyword evidence="2 5" id="KW-0808">Transferase</keyword>
<dbReference type="SUPFAM" id="SSF53335">
    <property type="entry name" value="S-adenosyl-L-methionine-dependent methyltransferases"/>
    <property type="match status" value="1"/>
</dbReference>
<dbReference type="PANTHER" id="PTHR43712:SF5">
    <property type="entry name" value="O-METHYLTRANSFERASE ASQN-RELATED"/>
    <property type="match status" value="1"/>
</dbReference>
<evidence type="ECO:0000256" key="3">
    <source>
        <dbReference type="ARBA" id="ARBA00022691"/>
    </source>
</evidence>
<reference evidence="5" key="1">
    <citation type="journal article" date="2020" name="Stud. Mycol.">
        <title>101 Dothideomycetes genomes: a test case for predicting lifestyles and emergence of pathogens.</title>
        <authorList>
            <person name="Haridas S."/>
            <person name="Albert R."/>
            <person name="Binder M."/>
            <person name="Bloem J."/>
            <person name="Labutti K."/>
            <person name="Salamov A."/>
            <person name="Andreopoulos B."/>
            <person name="Baker S."/>
            <person name="Barry K."/>
            <person name="Bills G."/>
            <person name="Bluhm B."/>
            <person name="Cannon C."/>
            <person name="Castanera R."/>
            <person name="Culley D."/>
            <person name="Daum C."/>
            <person name="Ezra D."/>
            <person name="Gonzalez J."/>
            <person name="Henrissat B."/>
            <person name="Kuo A."/>
            <person name="Liang C."/>
            <person name="Lipzen A."/>
            <person name="Lutzoni F."/>
            <person name="Magnuson J."/>
            <person name="Mondo S."/>
            <person name="Nolan M."/>
            <person name="Ohm R."/>
            <person name="Pangilinan J."/>
            <person name="Park H.-J."/>
            <person name="Ramirez L."/>
            <person name="Alfaro M."/>
            <person name="Sun H."/>
            <person name="Tritt A."/>
            <person name="Yoshinaga Y."/>
            <person name="Zwiers L.-H."/>
            <person name="Turgeon B."/>
            <person name="Goodwin S."/>
            <person name="Spatafora J."/>
            <person name="Crous P."/>
            <person name="Grigoriev I."/>
        </authorList>
    </citation>
    <scope>NUCLEOTIDE SEQUENCE</scope>
    <source>
        <strain evidence="5">CBS 627.86</strain>
    </source>
</reference>
<gene>
    <name evidence="5" type="ORF">BDV96DRAFT_508025</name>
</gene>
<feature type="domain" description="O-methyltransferase C-terminal" evidence="4">
    <location>
        <begin position="9"/>
        <end position="201"/>
    </location>
</feature>
<dbReference type="Gene3D" id="3.40.50.150">
    <property type="entry name" value="Vaccinia Virus protein VP39"/>
    <property type="match status" value="1"/>
</dbReference>
<evidence type="ECO:0000313" key="6">
    <source>
        <dbReference type="Proteomes" id="UP000799770"/>
    </source>
</evidence>
<dbReference type="GO" id="GO:0008171">
    <property type="term" value="F:O-methyltransferase activity"/>
    <property type="evidence" value="ECO:0007669"/>
    <property type="project" value="InterPro"/>
</dbReference>
<dbReference type="GO" id="GO:0032259">
    <property type="term" value="P:methylation"/>
    <property type="evidence" value="ECO:0007669"/>
    <property type="project" value="UniProtKB-KW"/>
</dbReference>
<evidence type="ECO:0000256" key="1">
    <source>
        <dbReference type="ARBA" id="ARBA00022603"/>
    </source>
</evidence>
<evidence type="ECO:0000313" key="5">
    <source>
        <dbReference type="EMBL" id="KAF2106354.1"/>
    </source>
</evidence>
<protein>
    <submittedName>
        <fullName evidence="5">O-methyltransferase</fullName>
    </submittedName>
</protein>
<organism evidence="5 6">
    <name type="scientific">Lophiotrema nucula</name>
    <dbReference type="NCBI Taxonomy" id="690887"/>
    <lineage>
        <taxon>Eukaryota</taxon>
        <taxon>Fungi</taxon>
        <taxon>Dikarya</taxon>
        <taxon>Ascomycota</taxon>
        <taxon>Pezizomycotina</taxon>
        <taxon>Dothideomycetes</taxon>
        <taxon>Pleosporomycetidae</taxon>
        <taxon>Pleosporales</taxon>
        <taxon>Lophiotremataceae</taxon>
        <taxon>Lophiotrema</taxon>
    </lineage>
</organism>
<evidence type="ECO:0000256" key="2">
    <source>
        <dbReference type="ARBA" id="ARBA00022679"/>
    </source>
</evidence>
<sequence>MFKYLELDENEPVRTRYGRAVAQHTINETDEIKDIVPWDKFKLVVDIGAGNGQVGAHLTKHHKNLHIINQDMENVIADRIKELSLAPAEEQASFREVDFEPQDYYAPQTRTDADAYLIRFVLHNNNDENCVKILKAVVPALAANKNGEHARLLVAERVMPEWDTDKSAQLKQQRIEDMAMLISCSGKQRSVAELEALLKKADPALEIDQIYCGKDVFQVLSVRYAQAP</sequence>